<dbReference type="InterPro" id="IPR050275">
    <property type="entry name" value="PGM_Phosphatase"/>
</dbReference>
<dbReference type="Gene3D" id="3.40.50.1240">
    <property type="entry name" value="Phosphoglycerate mutase-like"/>
    <property type="match status" value="1"/>
</dbReference>
<evidence type="ECO:0000313" key="3">
    <source>
        <dbReference type="Proteomes" id="UP001246372"/>
    </source>
</evidence>
<dbReference type="InterPro" id="IPR029033">
    <property type="entry name" value="His_PPase_superfam"/>
</dbReference>
<protein>
    <submittedName>
        <fullName evidence="2">Phosphoglycerate mutase family protein</fullName>
        <ecNumber evidence="2">5.4.-.-</ecNumber>
    </submittedName>
</protein>
<comment type="caution">
    <text evidence="2">The sequence shown here is derived from an EMBL/GenBank/DDBJ whole genome shotgun (WGS) entry which is preliminary data.</text>
</comment>
<reference evidence="2" key="1">
    <citation type="submission" date="2023-09" db="EMBL/GenBank/DDBJ databases">
        <title>Paucibacter sp. APW11 Genome sequencing and assembly.</title>
        <authorList>
            <person name="Kim I."/>
        </authorList>
    </citation>
    <scope>NUCLEOTIDE SEQUENCE</scope>
    <source>
        <strain evidence="2">APW11</strain>
    </source>
</reference>
<dbReference type="Proteomes" id="UP001246372">
    <property type="component" value="Unassembled WGS sequence"/>
</dbReference>
<dbReference type="EMBL" id="JAVXZY010000004">
    <property type="protein sequence ID" value="MDT9000102.1"/>
    <property type="molecule type" value="Genomic_DNA"/>
</dbReference>
<dbReference type="PANTHER" id="PTHR48100">
    <property type="entry name" value="BROAD-SPECIFICITY PHOSPHATASE YOR283W-RELATED"/>
    <property type="match status" value="1"/>
</dbReference>
<dbReference type="Pfam" id="PF00300">
    <property type="entry name" value="His_Phos_1"/>
    <property type="match status" value="1"/>
</dbReference>
<name>A0ABU3PCQ1_9BURK</name>
<dbReference type="SUPFAM" id="SSF53254">
    <property type="entry name" value="Phosphoglycerate mutase-like"/>
    <property type="match status" value="1"/>
</dbReference>
<organism evidence="2 3">
    <name type="scientific">Roseateles aquae</name>
    <dbReference type="NCBI Taxonomy" id="3077235"/>
    <lineage>
        <taxon>Bacteria</taxon>
        <taxon>Pseudomonadati</taxon>
        <taxon>Pseudomonadota</taxon>
        <taxon>Betaproteobacteria</taxon>
        <taxon>Burkholderiales</taxon>
        <taxon>Sphaerotilaceae</taxon>
        <taxon>Roseateles</taxon>
    </lineage>
</organism>
<keyword evidence="2" id="KW-0413">Isomerase</keyword>
<dbReference type="CDD" id="cd07067">
    <property type="entry name" value="HP_PGM_like"/>
    <property type="match status" value="1"/>
</dbReference>
<dbReference type="InterPro" id="IPR013078">
    <property type="entry name" value="His_Pase_superF_clade-1"/>
</dbReference>
<gene>
    <name evidence="2" type="ORF">RQP53_12570</name>
</gene>
<evidence type="ECO:0000256" key="1">
    <source>
        <dbReference type="SAM" id="SignalP"/>
    </source>
</evidence>
<feature type="chain" id="PRO_5047376189" evidence="1">
    <location>
        <begin position="23"/>
        <end position="163"/>
    </location>
</feature>
<dbReference type="GO" id="GO:0016853">
    <property type="term" value="F:isomerase activity"/>
    <property type="evidence" value="ECO:0007669"/>
    <property type="project" value="UniProtKB-KW"/>
</dbReference>
<feature type="signal peptide" evidence="1">
    <location>
        <begin position="1"/>
        <end position="22"/>
    </location>
</feature>
<dbReference type="EC" id="5.4.-.-" evidence="2"/>
<keyword evidence="1" id="KW-0732">Signal</keyword>
<dbReference type="RefSeq" id="WP_315650652.1">
    <property type="nucleotide sequence ID" value="NZ_JAVXZY010000004.1"/>
</dbReference>
<keyword evidence="3" id="KW-1185">Reference proteome</keyword>
<accession>A0ABU3PCQ1</accession>
<dbReference type="PANTHER" id="PTHR48100:SF1">
    <property type="entry name" value="HISTIDINE PHOSPHATASE FAMILY PROTEIN-RELATED"/>
    <property type="match status" value="1"/>
</dbReference>
<proteinExistence type="predicted"/>
<dbReference type="SMART" id="SM00855">
    <property type="entry name" value="PGAM"/>
    <property type="match status" value="1"/>
</dbReference>
<sequence length="163" mass="17390">MKRTARAVALLAGLLAAGSSQAQQQVFLVRHGEKLDASSDSPLSPAGLARAERLAEMLAGSGIRAIYCSEYQRTRQLAEPLARRLGLSVIVVSAREPQKLLQHLRSHGGDEAVLVVGHSNTVPALIQALGVAQPPAIAEDQFDQLFLLVPKAGEAPVLARLRY</sequence>
<evidence type="ECO:0000313" key="2">
    <source>
        <dbReference type="EMBL" id="MDT9000102.1"/>
    </source>
</evidence>